<evidence type="ECO:0000256" key="2">
    <source>
        <dbReference type="RuleBase" id="RU362119"/>
    </source>
</evidence>
<feature type="domain" description="5'-Nucleotidase C-terminal" evidence="4">
    <location>
        <begin position="318"/>
        <end position="471"/>
    </location>
</feature>
<evidence type="ECO:0000259" key="4">
    <source>
        <dbReference type="Pfam" id="PF02872"/>
    </source>
</evidence>
<keyword evidence="1" id="KW-0732">Signal</keyword>
<dbReference type="GO" id="GO:0046872">
    <property type="term" value="F:metal ion binding"/>
    <property type="evidence" value="ECO:0007669"/>
    <property type="project" value="InterPro"/>
</dbReference>
<dbReference type="AlphaFoldDB" id="A0A0R1MCL4"/>
<dbReference type="STRING" id="1423777.FD46_GL000615"/>
<dbReference type="PANTHER" id="PTHR11575">
    <property type="entry name" value="5'-NUCLEOTIDASE-RELATED"/>
    <property type="match status" value="1"/>
</dbReference>
<dbReference type="InterPro" id="IPR004843">
    <property type="entry name" value="Calcineurin-like_PHP"/>
</dbReference>
<dbReference type="Gene3D" id="3.60.21.10">
    <property type="match status" value="1"/>
</dbReference>
<dbReference type="InterPro" id="IPR008334">
    <property type="entry name" value="5'-Nucleotdase_C"/>
</dbReference>
<dbReference type="PATRIC" id="fig|1423777.3.peg.635"/>
<comment type="similarity">
    <text evidence="2">Belongs to the 5'-nucleotidase family.</text>
</comment>
<evidence type="ECO:0000313" key="6">
    <source>
        <dbReference type="Proteomes" id="UP000051686"/>
    </source>
</evidence>
<dbReference type="GO" id="GO:0009166">
    <property type="term" value="P:nucleotide catabolic process"/>
    <property type="evidence" value="ECO:0007669"/>
    <property type="project" value="InterPro"/>
</dbReference>
<dbReference type="PRINTS" id="PR01607">
    <property type="entry name" value="APYRASEFAMLY"/>
</dbReference>
<dbReference type="PANTHER" id="PTHR11575:SF6">
    <property type="entry name" value="2',3'-CYCLIC-NUCLEOTIDE 2'-PHOSPHODIESTERASE_3'-NUCLEOTIDASE"/>
    <property type="match status" value="1"/>
</dbReference>
<keyword evidence="2" id="KW-0378">Hydrolase</keyword>
<evidence type="ECO:0000313" key="5">
    <source>
        <dbReference type="EMBL" id="KRL05856.1"/>
    </source>
</evidence>
<name>A0A0R1MCL4_9LACO</name>
<feature type="domain" description="Calcineurin-like phosphoesterase" evidence="3">
    <location>
        <begin position="1"/>
        <end position="232"/>
    </location>
</feature>
<protein>
    <submittedName>
        <fullName evidence="5">2,3-cyclic-nucleotide 2-phosphodiesterase</fullName>
    </submittedName>
</protein>
<dbReference type="SUPFAM" id="SSF56300">
    <property type="entry name" value="Metallo-dependent phosphatases"/>
    <property type="match status" value="1"/>
</dbReference>
<evidence type="ECO:0000259" key="3">
    <source>
        <dbReference type="Pfam" id="PF00149"/>
    </source>
</evidence>
<proteinExistence type="inferred from homology"/>
<dbReference type="SUPFAM" id="SSF55816">
    <property type="entry name" value="5'-nucleotidase (syn. UDP-sugar hydrolase), C-terminal domain"/>
    <property type="match status" value="1"/>
</dbReference>
<dbReference type="GO" id="GO:0030288">
    <property type="term" value="C:outer membrane-bounded periplasmic space"/>
    <property type="evidence" value="ECO:0007669"/>
    <property type="project" value="TreeGrafter"/>
</dbReference>
<dbReference type="InterPro" id="IPR029052">
    <property type="entry name" value="Metallo-depent_PP-like"/>
</dbReference>
<accession>A0A0R1MCL4</accession>
<dbReference type="InterPro" id="IPR006179">
    <property type="entry name" value="5_nucleotidase/apyrase"/>
</dbReference>
<dbReference type="InterPro" id="IPR006146">
    <property type="entry name" value="5'-Nucleotdase_CS"/>
</dbReference>
<dbReference type="GO" id="GO:0016788">
    <property type="term" value="F:hydrolase activity, acting on ester bonds"/>
    <property type="evidence" value="ECO:0007669"/>
    <property type="project" value="InterPro"/>
</dbReference>
<dbReference type="Pfam" id="PF02872">
    <property type="entry name" value="5_nucleotid_C"/>
    <property type="match status" value="1"/>
</dbReference>
<dbReference type="Pfam" id="PF00149">
    <property type="entry name" value="Metallophos"/>
    <property type="match status" value="1"/>
</dbReference>
<dbReference type="InterPro" id="IPR036907">
    <property type="entry name" value="5'-Nucleotdase_C_sf"/>
</dbReference>
<reference evidence="5 6" key="1">
    <citation type="journal article" date="2015" name="Genome Announc.">
        <title>Expanding the biotechnology potential of lactobacilli through comparative genomics of 213 strains and associated genera.</title>
        <authorList>
            <person name="Sun Z."/>
            <person name="Harris H.M."/>
            <person name="McCann A."/>
            <person name="Guo C."/>
            <person name="Argimon S."/>
            <person name="Zhang W."/>
            <person name="Yang X."/>
            <person name="Jeffery I.B."/>
            <person name="Cooney J.C."/>
            <person name="Kagawa T.F."/>
            <person name="Liu W."/>
            <person name="Song Y."/>
            <person name="Salvetti E."/>
            <person name="Wrobel A."/>
            <person name="Rasinkangas P."/>
            <person name="Parkhill J."/>
            <person name="Rea M.C."/>
            <person name="O'Sullivan O."/>
            <person name="Ritari J."/>
            <person name="Douillard F.P."/>
            <person name="Paul Ross R."/>
            <person name="Yang R."/>
            <person name="Briner A.E."/>
            <person name="Felis G.E."/>
            <person name="de Vos W.M."/>
            <person name="Barrangou R."/>
            <person name="Klaenhammer T.R."/>
            <person name="Caufield P.W."/>
            <person name="Cui Y."/>
            <person name="Zhang H."/>
            <person name="O'Toole P.W."/>
        </authorList>
    </citation>
    <scope>NUCLEOTIDE SEQUENCE [LARGE SCALE GENOMIC DNA]</scope>
    <source>
        <strain evidence="5 6">DSM 19972</strain>
    </source>
</reference>
<sequence length="513" mass="57579">MVTSDIHAHIFPTRYRSRDDQAGLGLAKAATLIKRIQHKAKEDTIVLTIDNGDLIQGSSLAAYLKENYTEGIMPLFEVTNLLQYDAGVIGNHEFDYGRKFLNKALCACHYPILCANILDEKNHSYGKPYIVIEKKGMKIAVLGLTTQNIPYWEPEENIKGLHFVSALEMAQKYVPFLKHIADIVVIAYHGGYGEKRIKGSIQEQKSRTKENEGAALSKIKGVDALITGHQHRRIATSINGIPTIQPGHNGECVGEIDLETTHKIVKSGYSKLLAVAQEVPDTEVSRFLGAFEKKTQKWLDKPIAKLGDGFQMTDPNMARRKGHPFINLLNQVQLQATGAEISAVSLFNNEVTGFSTEVTIRDIKINYPFENKLVVLQVTGAQLRAALEQNATYWKLYNDHAIVNQCTFGPAIPYYNYDIYAGVDYTLDISYPVGRRVRSLSYHGRPVENKQVFRLAVSQYRALGGGSFKMYSPKQIIAEHSTTIPKLVIEYLRANEDLTPDKLKHNNYRILPE</sequence>
<evidence type="ECO:0000256" key="1">
    <source>
        <dbReference type="ARBA" id="ARBA00022729"/>
    </source>
</evidence>
<dbReference type="Proteomes" id="UP000051686">
    <property type="component" value="Unassembled WGS sequence"/>
</dbReference>
<dbReference type="Gene3D" id="3.90.780.10">
    <property type="entry name" value="5'-Nucleotidase, C-terminal domain"/>
    <property type="match status" value="1"/>
</dbReference>
<dbReference type="GO" id="GO:0000166">
    <property type="term" value="F:nucleotide binding"/>
    <property type="evidence" value="ECO:0007669"/>
    <property type="project" value="UniProtKB-KW"/>
</dbReference>
<dbReference type="EMBL" id="AZEH01000020">
    <property type="protein sequence ID" value="KRL05856.1"/>
    <property type="molecule type" value="Genomic_DNA"/>
</dbReference>
<dbReference type="PROSITE" id="PS00786">
    <property type="entry name" value="5_NUCLEOTIDASE_2"/>
    <property type="match status" value="1"/>
</dbReference>
<organism evidence="5 6">
    <name type="scientific">Liquorilactobacillus oeni DSM 19972</name>
    <dbReference type="NCBI Taxonomy" id="1423777"/>
    <lineage>
        <taxon>Bacteria</taxon>
        <taxon>Bacillati</taxon>
        <taxon>Bacillota</taxon>
        <taxon>Bacilli</taxon>
        <taxon>Lactobacillales</taxon>
        <taxon>Lactobacillaceae</taxon>
        <taxon>Liquorilactobacillus</taxon>
    </lineage>
</organism>
<gene>
    <name evidence="5" type="ORF">FD46_GL000615</name>
</gene>
<keyword evidence="2" id="KW-0547">Nucleotide-binding</keyword>
<comment type="caution">
    <text evidence="5">The sequence shown here is derived from an EMBL/GenBank/DDBJ whole genome shotgun (WGS) entry which is preliminary data.</text>
</comment>
<keyword evidence="6" id="KW-1185">Reference proteome</keyword>